<evidence type="ECO:0000256" key="1">
    <source>
        <dbReference type="SAM" id="Phobius"/>
    </source>
</evidence>
<proteinExistence type="predicted"/>
<feature type="signal peptide" evidence="2">
    <location>
        <begin position="1"/>
        <end position="15"/>
    </location>
</feature>
<dbReference type="InterPro" id="IPR007686">
    <property type="entry name" value="YutG/PgpA"/>
</dbReference>
<keyword evidence="1" id="KW-0472">Membrane</keyword>
<dbReference type="PANTHER" id="PTHR36305">
    <property type="entry name" value="PHOSPHATIDYLGLYCEROPHOSPHATASE A"/>
    <property type="match status" value="1"/>
</dbReference>
<reference evidence="4 5" key="1">
    <citation type="journal article" date="2020" name="Mol. Plant">
        <title>The Chromosome-Based Rubber Tree Genome Provides New Insights into Spurge Genome Evolution and Rubber Biosynthesis.</title>
        <authorList>
            <person name="Liu J."/>
            <person name="Shi C."/>
            <person name="Shi C.C."/>
            <person name="Li W."/>
            <person name="Zhang Q.J."/>
            <person name="Zhang Y."/>
            <person name="Li K."/>
            <person name="Lu H.F."/>
            <person name="Shi C."/>
            <person name="Zhu S.T."/>
            <person name="Xiao Z.Y."/>
            <person name="Nan H."/>
            <person name="Yue Y."/>
            <person name="Zhu X.G."/>
            <person name="Wu Y."/>
            <person name="Hong X.N."/>
            <person name="Fan G.Y."/>
            <person name="Tong Y."/>
            <person name="Zhang D."/>
            <person name="Mao C.L."/>
            <person name="Liu Y.L."/>
            <person name="Hao S.J."/>
            <person name="Liu W.Q."/>
            <person name="Lv M.Q."/>
            <person name="Zhang H.B."/>
            <person name="Liu Y."/>
            <person name="Hu-Tang G.R."/>
            <person name="Wang J.P."/>
            <person name="Wang J.H."/>
            <person name="Sun Y.H."/>
            <person name="Ni S.B."/>
            <person name="Chen W.B."/>
            <person name="Zhang X.C."/>
            <person name="Jiao Y.N."/>
            <person name="Eichler E.E."/>
            <person name="Li G.H."/>
            <person name="Liu X."/>
            <person name="Gao L.Z."/>
        </authorList>
    </citation>
    <scope>NUCLEOTIDE SEQUENCE [LARGE SCALE GENOMIC DNA]</scope>
    <source>
        <strain evidence="5">cv. GT1</strain>
        <tissue evidence="4">Leaf</tissue>
    </source>
</reference>
<keyword evidence="1" id="KW-1133">Transmembrane helix</keyword>
<accession>A0A6A6JZA1</accession>
<dbReference type="InterPro" id="IPR026037">
    <property type="entry name" value="PgpA"/>
</dbReference>
<dbReference type="PANTHER" id="PTHR36305:SF1">
    <property type="entry name" value="PHOSPHATIDYLGLYCEROPHOSPHATASE A"/>
    <property type="match status" value="1"/>
</dbReference>
<evidence type="ECO:0000259" key="3">
    <source>
        <dbReference type="Pfam" id="PF04608"/>
    </source>
</evidence>
<evidence type="ECO:0000313" key="5">
    <source>
        <dbReference type="Proteomes" id="UP000467840"/>
    </source>
</evidence>
<dbReference type="GO" id="GO:0006629">
    <property type="term" value="P:lipid metabolic process"/>
    <property type="evidence" value="ECO:0007669"/>
    <property type="project" value="InterPro"/>
</dbReference>
<dbReference type="EMBL" id="JAAGAX010000511">
    <property type="protein sequence ID" value="KAF2281737.1"/>
    <property type="molecule type" value="Genomic_DNA"/>
</dbReference>
<dbReference type="AlphaFoldDB" id="A0A6A6JZA1"/>
<evidence type="ECO:0000256" key="2">
    <source>
        <dbReference type="SAM" id="SignalP"/>
    </source>
</evidence>
<dbReference type="CDD" id="cd06971">
    <property type="entry name" value="PgpA"/>
    <property type="match status" value="1"/>
</dbReference>
<gene>
    <name evidence="4" type="ORF">GH714_042561</name>
</gene>
<feature type="chain" id="PRO_5025568705" description="YutG/PgpA domain-containing protein" evidence="2">
    <location>
        <begin position="16"/>
        <end position="202"/>
    </location>
</feature>
<keyword evidence="2" id="KW-0732">Signal</keyword>
<organism evidence="4 5">
    <name type="scientific">Hevea brasiliensis</name>
    <name type="common">Para rubber tree</name>
    <name type="synonym">Siphonia brasiliensis</name>
    <dbReference type="NCBI Taxonomy" id="3981"/>
    <lineage>
        <taxon>Eukaryota</taxon>
        <taxon>Viridiplantae</taxon>
        <taxon>Streptophyta</taxon>
        <taxon>Embryophyta</taxon>
        <taxon>Tracheophyta</taxon>
        <taxon>Spermatophyta</taxon>
        <taxon>Magnoliopsida</taxon>
        <taxon>eudicotyledons</taxon>
        <taxon>Gunneridae</taxon>
        <taxon>Pentapetalae</taxon>
        <taxon>rosids</taxon>
        <taxon>fabids</taxon>
        <taxon>Malpighiales</taxon>
        <taxon>Euphorbiaceae</taxon>
        <taxon>Crotonoideae</taxon>
        <taxon>Micrandreae</taxon>
        <taxon>Hevea</taxon>
    </lineage>
</organism>
<comment type="caution">
    <text evidence="4">The sequence shown here is derived from an EMBL/GenBank/DDBJ whole genome shotgun (WGS) entry which is preliminary data.</text>
</comment>
<sequence length="202" mass="21591">MRTACFWLVWRVARGAVVFSKGERRIKSPCVRAGSGHTCERHSVNQWWLGSPVAPGTAGSASALVFFPLVVSSAACGALLVVVTFALGLWAVARYLEDNPERHDPAEVVVDEVCGQTLVLTIPCILTQRGVFGVHLPSDALHQTIFLCSGLVCFRIFDVAKPWPVCIVDARVGGALGVMLDDIVAAIPASIVCLAMVNASFM</sequence>
<dbReference type="InterPro" id="IPR036681">
    <property type="entry name" value="PgpA-like_sf"/>
</dbReference>
<dbReference type="Pfam" id="PF04608">
    <property type="entry name" value="PgpA"/>
    <property type="match status" value="1"/>
</dbReference>
<dbReference type="SUPFAM" id="SSF101307">
    <property type="entry name" value="YutG-like"/>
    <property type="match status" value="1"/>
</dbReference>
<keyword evidence="1" id="KW-0812">Transmembrane</keyword>
<keyword evidence="5" id="KW-1185">Reference proteome</keyword>
<name>A0A6A6JZA1_HEVBR</name>
<feature type="transmembrane region" description="Helical" evidence="1">
    <location>
        <begin position="65"/>
        <end position="92"/>
    </location>
</feature>
<protein>
    <recommendedName>
        <fullName evidence="3">YutG/PgpA domain-containing protein</fullName>
    </recommendedName>
</protein>
<feature type="domain" description="YutG/PgpA" evidence="3">
    <location>
        <begin position="51"/>
        <end position="196"/>
    </location>
</feature>
<evidence type="ECO:0000313" key="4">
    <source>
        <dbReference type="EMBL" id="KAF2281737.1"/>
    </source>
</evidence>
<dbReference type="GO" id="GO:0008962">
    <property type="term" value="F:phosphatidylglycerophosphatase activity"/>
    <property type="evidence" value="ECO:0007669"/>
    <property type="project" value="InterPro"/>
</dbReference>
<dbReference type="Proteomes" id="UP000467840">
    <property type="component" value="Unassembled WGS sequence"/>
</dbReference>